<reference evidence="7" key="2">
    <citation type="journal article" date="2021" name="PeerJ">
        <title>Extensive microbial diversity within the chicken gut microbiome revealed by metagenomics and culture.</title>
        <authorList>
            <person name="Gilroy R."/>
            <person name="Ravi A."/>
            <person name="Getino M."/>
            <person name="Pursley I."/>
            <person name="Horton D.L."/>
            <person name="Alikhan N.F."/>
            <person name="Baker D."/>
            <person name="Gharbi K."/>
            <person name="Hall N."/>
            <person name="Watson M."/>
            <person name="Adriaenssens E.M."/>
            <person name="Foster-Nyarko E."/>
            <person name="Jarju S."/>
            <person name="Secka A."/>
            <person name="Antonio M."/>
            <person name="Oren A."/>
            <person name="Chaudhuri R.R."/>
            <person name="La Ragione R."/>
            <person name="Hildebrand F."/>
            <person name="Pallen M.J."/>
        </authorList>
    </citation>
    <scope>NUCLEOTIDE SEQUENCE</scope>
    <source>
        <strain evidence="7">ChiSjej3B21-11622</strain>
    </source>
</reference>
<dbReference type="PIRSF" id="PIRSF006060">
    <property type="entry name" value="AA_transporter"/>
    <property type="match status" value="1"/>
</dbReference>
<keyword evidence="2" id="KW-1003">Cell membrane</keyword>
<feature type="transmembrane region" description="Helical" evidence="6">
    <location>
        <begin position="114"/>
        <end position="138"/>
    </location>
</feature>
<organism evidence="7 8">
    <name type="scientific">Candidatus Limivivens merdigallinarum</name>
    <dbReference type="NCBI Taxonomy" id="2840859"/>
    <lineage>
        <taxon>Bacteria</taxon>
        <taxon>Bacillati</taxon>
        <taxon>Bacillota</taxon>
        <taxon>Clostridia</taxon>
        <taxon>Lachnospirales</taxon>
        <taxon>Lachnospiraceae</taxon>
        <taxon>Lachnospiraceae incertae sedis</taxon>
        <taxon>Candidatus Limivivens</taxon>
    </lineage>
</organism>
<keyword evidence="4 6" id="KW-1133">Transmembrane helix</keyword>
<feature type="transmembrane region" description="Helical" evidence="6">
    <location>
        <begin position="344"/>
        <end position="368"/>
    </location>
</feature>
<feature type="transmembrane region" description="Helical" evidence="6">
    <location>
        <begin position="380"/>
        <end position="401"/>
    </location>
</feature>
<dbReference type="Pfam" id="PF13520">
    <property type="entry name" value="AA_permease_2"/>
    <property type="match status" value="1"/>
</dbReference>
<dbReference type="EMBL" id="DVFT01000014">
    <property type="protein sequence ID" value="HIQ95116.1"/>
    <property type="molecule type" value="Genomic_DNA"/>
</dbReference>
<feature type="transmembrane region" description="Helical" evidence="6">
    <location>
        <begin position="320"/>
        <end position="338"/>
    </location>
</feature>
<evidence type="ECO:0000313" key="8">
    <source>
        <dbReference type="Proteomes" id="UP000886886"/>
    </source>
</evidence>
<dbReference type="Proteomes" id="UP000886886">
    <property type="component" value="Unassembled WGS sequence"/>
</dbReference>
<feature type="transmembrane region" description="Helical" evidence="6">
    <location>
        <begin position="413"/>
        <end position="432"/>
    </location>
</feature>
<protein>
    <submittedName>
        <fullName evidence="7">APC family permease</fullName>
    </submittedName>
</protein>
<keyword evidence="3 6" id="KW-0812">Transmembrane</keyword>
<comment type="subcellular location">
    <subcellularLocation>
        <location evidence="1">Cell membrane</location>
        <topology evidence="1">Multi-pass membrane protein</topology>
    </subcellularLocation>
</comment>
<feature type="transmembrane region" description="Helical" evidence="6">
    <location>
        <begin position="39"/>
        <end position="62"/>
    </location>
</feature>
<feature type="transmembrane region" description="Helical" evidence="6">
    <location>
        <begin position="222"/>
        <end position="245"/>
    </location>
</feature>
<feature type="transmembrane region" description="Helical" evidence="6">
    <location>
        <begin position="12"/>
        <end position="33"/>
    </location>
</feature>
<name>A0A9D0ZTA4_9FIRM</name>
<evidence type="ECO:0000256" key="6">
    <source>
        <dbReference type="SAM" id="Phobius"/>
    </source>
</evidence>
<proteinExistence type="predicted"/>
<accession>A0A9D0ZTA4</accession>
<dbReference type="AlphaFoldDB" id="A0A9D0ZTA4"/>
<gene>
    <name evidence="7" type="ORF">IAB26_01000</name>
</gene>
<sequence>MEQKKLGLPSVIATGVGLIVATSCLLSIGQGAASIGTTFIITMVIACAFNILTALSICELNALMPNISGGMAQYTIACFGPFVAIVLTVGGYLTCQVIMGSSETAMFGNTLSSVFTGIPVSGTVYSIVLIVILTIFNLFGVDMFAKVQNVVAYGLIGSLAILGILGTFQLGTGEVVQQEAVLSSNPSDMFSLLGLAFFLFIGAEFVVPVSTQVKNARRNVPLGMVLSLLVILAMQIFLTIGFSHYTPWEELGESTVPHILYGRLLLGGLGTAWMTVISLLAVVSTINTAIFSMSQICCGMAKLNLLPSVFMRKNSHGTPYVGLLMVSALIILINATGLSTSDQLTFLILTGCIFWITSYIVMHLDVLVLRKRLPKAPRTFKIPFGPLIPIIGILGNAYMIYHIDPDWAVRQRIYTIFLVTLALLSVYAVVWIKCVMKRPLFRPYQIKEIMAMETDLYQVHHNPKAAKKLGIDAVPTVQAVRADVNTGTRPEV</sequence>
<dbReference type="PANTHER" id="PTHR42770">
    <property type="entry name" value="AMINO ACID TRANSPORTER-RELATED"/>
    <property type="match status" value="1"/>
</dbReference>
<feature type="transmembrane region" description="Helical" evidence="6">
    <location>
        <begin position="265"/>
        <end position="286"/>
    </location>
</feature>
<dbReference type="InterPro" id="IPR002293">
    <property type="entry name" value="AA/rel_permease1"/>
</dbReference>
<evidence type="ECO:0000256" key="2">
    <source>
        <dbReference type="ARBA" id="ARBA00022475"/>
    </source>
</evidence>
<evidence type="ECO:0000256" key="3">
    <source>
        <dbReference type="ARBA" id="ARBA00022692"/>
    </source>
</evidence>
<evidence type="ECO:0000256" key="1">
    <source>
        <dbReference type="ARBA" id="ARBA00004651"/>
    </source>
</evidence>
<dbReference type="GO" id="GO:0005886">
    <property type="term" value="C:plasma membrane"/>
    <property type="evidence" value="ECO:0007669"/>
    <property type="project" value="UniProtKB-SubCell"/>
</dbReference>
<comment type="caution">
    <text evidence="7">The sequence shown here is derived from an EMBL/GenBank/DDBJ whole genome shotgun (WGS) entry which is preliminary data.</text>
</comment>
<evidence type="ECO:0000313" key="7">
    <source>
        <dbReference type="EMBL" id="HIQ95116.1"/>
    </source>
</evidence>
<dbReference type="GO" id="GO:0022857">
    <property type="term" value="F:transmembrane transporter activity"/>
    <property type="evidence" value="ECO:0007669"/>
    <property type="project" value="InterPro"/>
</dbReference>
<evidence type="ECO:0000256" key="5">
    <source>
        <dbReference type="ARBA" id="ARBA00023136"/>
    </source>
</evidence>
<dbReference type="Gene3D" id="1.20.1740.10">
    <property type="entry name" value="Amino acid/polyamine transporter I"/>
    <property type="match status" value="1"/>
</dbReference>
<dbReference type="PROSITE" id="PS51257">
    <property type="entry name" value="PROKAR_LIPOPROTEIN"/>
    <property type="match status" value="1"/>
</dbReference>
<evidence type="ECO:0000256" key="4">
    <source>
        <dbReference type="ARBA" id="ARBA00022989"/>
    </source>
</evidence>
<feature type="transmembrane region" description="Helical" evidence="6">
    <location>
        <begin position="150"/>
        <end position="170"/>
    </location>
</feature>
<dbReference type="PANTHER" id="PTHR42770:SF12">
    <property type="entry name" value="AMINO ACID TRANSPORTER"/>
    <property type="match status" value="1"/>
</dbReference>
<reference evidence="7" key="1">
    <citation type="submission" date="2020-10" db="EMBL/GenBank/DDBJ databases">
        <authorList>
            <person name="Gilroy R."/>
        </authorList>
    </citation>
    <scope>NUCLEOTIDE SEQUENCE</scope>
    <source>
        <strain evidence="7">ChiSjej3B21-11622</strain>
    </source>
</reference>
<keyword evidence="5 6" id="KW-0472">Membrane</keyword>
<feature type="transmembrane region" description="Helical" evidence="6">
    <location>
        <begin position="74"/>
        <end position="94"/>
    </location>
</feature>
<feature type="transmembrane region" description="Helical" evidence="6">
    <location>
        <begin position="190"/>
        <end position="210"/>
    </location>
</feature>
<dbReference type="InterPro" id="IPR050367">
    <property type="entry name" value="APC_superfamily"/>
</dbReference>